<name>A0AC60PX11_IXOPE</name>
<dbReference type="EMBL" id="JABSTQ010009795">
    <property type="protein sequence ID" value="KAG0425827.1"/>
    <property type="molecule type" value="Genomic_DNA"/>
</dbReference>
<reference evidence="1 2" key="1">
    <citation type="journal article" date="2020" name="Cell">
        <title>Large-Scale Comparative Analyses of Tick Genomes Elucidate Their Genetic Diversity and Vector Capacities.</title>
        <authorList>
            <consortium name="Tick Genome and Microbiome Consortium (TIGMIC)"/>
            <person name="Jia N."/>
            <person name="Wang J."/>
            <person name="Shi W."/>
            <person name="Du L."/>
            <person name="Sun Y."/>
            <person name="Zhan W."/>
            <person name="Jiang J.F."/>
            <person name="Wang Q."/>
            <person name="Zhang B."/>
            <person name="Ji P."/>
            <person name="Bell-Sakyi L."/>
            <person name="Cui X.M."/>
            <person name="Yuan T.T."/>
            <person name="Jiang B.G."/>
            <person name="Yang W.F."/>
            <person name="Lam T.T."/>
            <person name="Chang Q.C."/>
            <person name="Ding S.J."/>
            <person name="Wang X.J."/>
            <person name="Zhu J.G."/>
            <person name="Ruan X.D."/>
            <person name="Zhao L."/>
            <person name="Wei J.T."/>
            <person name="Ye R.Z."/>
            <person name="Que T.C."/>
            <person name="Du C.H."/>
            <person name="Zhou Y.H."/>
            <person name="Cheng J.X."/>
            <person name="Dai P.F."/>
            <person name="Guo W.B."/>
            <person name="Han X.H."/>
            <person name="Huang E.J."/>
            <person name="Li L.F."/>
            <person name="Wei W."/>
            <person name="Gao Y.C."/>
            <person name="Liu J.Z."/>
            <person name="Shao H.Z."/>
            <person name="Wang X."/>
            <person name="Wang C.C."/>
            <person name="Yang T.C."/>
            <person name="Huo Q.B."/>
            <person name="Li W."/>
            <person name="Chen H.Y."/>
            <person name="Chen S.E."/>
            <person name="Zhou L.G."/>
            <person name="Ni X.B."/>
            <person name="Tian J.H."/>
            <person name="Sheng Y."/>
            <person name="Liu T."/>
            <person name="Pan Y.S."/>
            <person name="Xia L.Y."/>
            <person name="Li J."/>
            <person name="Zhao F."/>
            <person name="Cao W.C."/>
        </authorList>
    </citation>
    <scope>NUCLEOTIDE SEQUENCE [LARGE SCALE GENOMIC DNA]</scope>
    <source>
        <strain evidence="1">Iper-2018</strain>
    </source>
</reference>
<sequence>MSPADTVYMLFDVCGSKGTSLPKVASMLRRKLAFFGPTLVFLVLAMAVISLGILFRAQTVVVETAQGTLQGRQLEVMGRRVFAFLGVPYGQSTAGRRRFAPALPALHWEKKLTAFTLGPPCPQGALPAGFKPFAMEPSEDCLHLNVWTPYRPGPCKMAQCPLRPVLVLLYGRDLENGWNGAYDGSMLASMGDVVLVVPNFRLGVFGFLNAASSDAPGNVALLDQVLALHWIKQNIASFGGNSSRVTLLGHGSGATSAGYHLLNRGDRELHRLLRRFIFHSGSPFRLTRDNTGRAEDNLRSLARRLECARPDAADAAELLSCLRDRSSSEITAAAAGMKQELGLQIGPLFGPSFNAYPLEGSEPWRLHQVLYGVENRDILVGSVFNDGDRWIRSYKEAGGEPHDRPCGNLGSSVQMCSRQLDQLQLPKRNRNNLLSLYKLSGWVSERSASSRLMKWRRLLADVFFVCPMLFWAEELSRVRSRLRMFRFSDRPDQATTFVDDLSLVLGGPLLSKSASRQEADFSIRVLRTWVSFARDGDAKWPQFKAWAPVILDILPSGFVIRNLSKVTTRCRRLYPLLYKWQSHETQPRPQTSEDSTLPVSSTEA</sequence>
<evidence type="ECO:0000313" key="2">
    <source>
        <dbReference type="Proteomes" id="UP000805193"/>
    </source>
</evidence>
<comment type="caution">
    <text evidence="1">The sequence shown here is derived from an EMBL/GenBank/DDBJ whole genome shotgun (WGS) entry which is preliminary data.</text>
</comment>
<accession>A0AC60PX11</accession>
<gene>
    <name evidence="1" type="ORF">HPB47_027024</name>
</gene>
<proteinExistence type="predicted"/>
<dbReference type="Proteomes" id="UP000805193">
    <property type="component" value="Unassembled WGS sequence"/>
</dbReference>
<keyword evidence="2" id="KW-1185">Reference proteome</keyword>
<evidence type="ECO:0000313" key="1">
    <source>
        <dbReference type="EMBL" id="KAG0425827.1"/>
    </source>
</evidence>
<protein>
    <submittedName>
        <fullName evidence="1">Uncharacterized protein</fullName>
    </submittedName>
</protein>
<organism evidence="1 2">
    <name type="scientific">Ixodes persulcatus</name>
    <name type="common">Taiga tick</name>
    <dbReference type="NCBI Taxonomy" id="34615"/>
    <lineage>
        <taxon>Eukaryota</taxon>
        <taxon>Metazoa</taxon>
        <taxon>Ecdysozoa</taxon>
        <taxon>Arthropoda</taxon>
        <taxon>Chelicerata</taxon>
        <taxon>Arachnida</taxon>
        <taxon>Acari</taxon>
        <taxon>Parasitiformes</taxon>
        <taxon>Ixodida</taxon>
        <taxon>Ixodoidea</taxon>
        <taxon>Ixodidae</taxon>
        <taxon>Ixodinae</taxon>
        <taxon>Ixodes</taxon>
    </lineage>
</organism>